<comment type="caution">
    <text evidence="2">The sequence shown here is derived from an EMBL/GenBank/DDBJ whole genome shotgun (WGS) entry which is preliminary data.</text>
</comment>
<proteinExistence type="predicted"/>
<dbReference type="AlphaFoldDB" id="A0AAV2HA96"/>
<feature type="region of interest" description="Disordered" evidence="1">
    <location>
        <begin position="115"/>
        <end position="137"/>
    </location>
</feature>
<protein>
    <recommendedName>
        <fullName evidence="4">BZIP domain-containing protein</fullName>
    </recommendedName>
</protein>
<feature type="non-terminal residue" evidence="2">
    <location>
        <position position="1"/>
    </location>
</feature>
<feature type="compositionally biased region" description="Polar residues" evidence="1">
    <location>
        <begin position="13"/>
        <end position="30"/>
    </location>
</feature>
<evidence type="ECO:0008006" key="4">
    <source>
        <dbReference type="Google" id="ProtNLM"/>
    </source>
</evidence>
<keyword evidence="3" id="KW-1185">Reference proteome</keyword>
<gene>
    <name evidence="2" type="ORF">GSLYS_00003589001</name>
</gene>
<organism evidence="2 3">
    <name type="scientific">Lymnaea stagnalis</name>
    <name type="common">Great pond snail</name>
    <name type="synonym">Helix stagnalis</name>
    <dbReference type="NCBI Taxonomy" id="6523"/>
    <lineage>
        <taxon>Eukaryota</taxon>
        <taxon>Metazoa</taxon>
        <taxon>Spiralia</taxon>
        <taxon>Lophotrochozoa</taxon>
        <taxon>Mollusca</taxon>
        <taxon>Gastropoda</taxon>
        <taxon>Heterobranchia</taxon>
        <taxon>Euthyneura</taxon>
        <taxon>Panpulmonata</taxon>
        <taxon>Hygrophila</taxon>
        <taxon>Lymnaeoidea</taxon>
        <taxon>Lymnaeidae</taxon>
        <taxon>Lymnaea</taxon>
    </lineage>
</organism>
<feature type="region of interest" description="Disordered" evidence="1">
    <location>
        <begin position="143"/>
        <end position="162"/>
    </location>
</feature>
<feature type="region of interest" description="Disordered" evidence="1">
    <location>
        <begin position="1"/>
        <end position="46"/>
    </location>
</feature>
<dbReference type="Proteomes" id="UP001497497">
    <property type="component" value="Unassembled WGS sequence"/>
</dbReference>
<evidence type="ECO:0000256" key="1">
    <source>
        <dbReference type="SAM" id="MobiDB-lite"/>
    </source>
</evidence>
<accession>A0AAV2HA96</accession>
<feature type="compositionally biased region" description="Basic and acidic residues" evidence="1">
    <location>
        <begin position="152"/>
        <end position="162"/>
    </location>
</feature>
<feature type="compositionally biased region" description="Pro residues" evidence="1">
    <location>
        <begin position="1"/>
        <end position="11"/>
    </location>
</feature>
<dbReference type="CDD" id="cd14686">
    <property type="entry name" value="bZIP"/>
    <property type="match status" value="1"/>
</dbReference>
<evidence type="ECO:0000313" key="3">
    <source>
        <dbReference type="Proteomes" id="UP001497497"/>
    </source>
</evidence>
<dbReference type="EMBL" id="CAXITT010000048">
    <property type="protein sequence ID" value="CAL1529434.1"/>
    <property type="molecule type" value="Genomic_DNA"/>
</dbReference>
<evidence type="ECO:0000313" key="2">
    <source>
        <dbReference type="EMBL" id="CAL1529434.1"/>
    </source>
</evidence>
<sequence>YQTPEPTPGPSYLPQTSVPTPSHQHQTSEPTPGPSYLHNISAATNGPNCVSPKLAAKNDPSLIAQLPTDTLDPHLAETYQKACRQNSTEGLTKYILRTRILLRKNNWGQADIETNSEPQVKYEMTPEELEKSQQRRELNRLSAAKHRLTKKQKIEKNEQVSA</sequence>
<feature type="compositionally biased region" description="Basic and acidic residues" evidence="1">
    <location>
        <begin position="128"/>
        <end position="137"/>
    </location>
</feature>
<name>A0AAV2HA96_LYMST</name>
<reference evidence="2 3" key="1">
    <citation type="submission" date="2024-04" db="EMBL/GenBank/DDBJ databases">
        <authorList>
            <consortium name="Genoscope - CEA"/>
            <person name="William W."/>
        </authorList>
    </citation>
    <scope>NUCLEOTIDE SEQUENCE [LARGE SCALE GENOMIC DNA]</scope>
</reference>